<name>A0ABV9GQ96_9BACL</name>
<organism evidence="10 11">
    <name type="scientific">Camelliibacillus cellulosilyticus</name>
    <dbReference type="NCBI Taxonomy" id="2174486"/>
    <lineage>
        <taxon>Bacteria</taxon>
        <taxon>Bacillati</taxon>
        <taxon>Bacillota</taxon>
        <taxon>Bacilli</taxon>
        <taxon>Bacillales</taxon>
        <taxon>Sporolactobacillaceae</taxon>
        <taxon>Camelliibacillus</taxon>
    </lineage>
</organism>
<keyword evidence="5 9" id="KW-0653">Protein transport</keyword>
<evidence type="ECO:0000256" key="5">
    <source>
        <dbReference type="ARBA" id="ARBA00022927"/>
    </source>
</evidence>
<evidence type="ECO:0000256" key="4">
    <source>
        <dbReference type="ARBA" id="ARBA00022692"/>
    </source>
</evidence>
<protein>
    <recommendedName>
        <fullName evidence="9">Sec-independent protein translocase protein TatA</fullName>
    </recommendedName>
</protein>
<evidence type="ECO:0000313" key="10">
    <source>
        <dbReference type="EMBL" id="MFC4618820.1"/>
    </source>
</evidence>
<keyword evidence="4 9" id="KW-0812">Transmembrane</keyword>
<dbReference type="InterPro" id="IPR006312">
    <property type="entry name" value="TatA/E"/>
</dbReference>
<dbReference type="Pfam" id="PF02416">
    <property type="entry name" value="TatA_B_E"/>
    <property type="match status" value="1"/>
</dbReference>
<comment type="function">
    <text evidence="9">Part of the twin-arginine translocation (Tat) system that transports large folded proteins containing a characteristic twin-arginine motif in their signal peptide across membranes. TatA could form the protein-conducting channel of the Tat system.</text>
</comment>
<dbReference type="NCBIfam" id="NF011430">
    <property type="entry name" value="PRK14861.1"/>
    <property type="match status" value="1"/>
</dbReference>
<keyword evidence="8 9" id="KW-0472">Membrane</keyword>
<comment type="subunit">
    <text evidence="9">Forms a complex with TatC.</text>
</comment>
<evidence type="ECO:0000256" key="2">
    <source>
        <dbReference type="ARBA" id="ARBA00022448"/>
    </source>
</evidence>
<sequence>MLGWGEILLIVIVGLFIFGPSKLPQMGKAAGQTLRAFKEALNEDADFEKHNAEDDGRR</sequence>
<comment type="caution">
    <text evidence="10">The sequence shown here is derived from an EMBL/GenBank/DDBJ whole genome shotgun (WGS) entry which is preliminary data.</text>
</comment>
<evidence type="ECO:0000256" key="7">
    <source>
        <dbReference type="ARBA" id="ARBA00023010"/>
    </source>
</evidence>
<dbReference type="HAMAP" id="MF_00236">
    <property type="entry name" value="TatA_E"/>
    <property type="match status" value="1"/>
</dbReference>
<dbReference type="RefSeq" id="WP_376845921.1">
    <property type="nucleotide sequence ID" value="NZ_JBHSFW010000003.1"/>
</dbReference>
<keyword evidence="7 9" id="KW-0811">Translocation</keyword>
<evidence type="ECO:0000313" key="11">
    <source>
        <dbReference type="Proteomes" id="UP001596022"/>
    </source>
</evidence>
<reference evidence="11" key="1">
    <citation type="journal article" date="2019" name="Int. J. Syst. Evol. Microbiol.">
        <title>The Global Catalogue of Microorganisms (GCM) 10K type strain sequencing project: providing services to taxonomists for standard genome sequencing and annotation.</title>
        <authorList>
            <consortium name="The Broad Institute Genomics Platform"/>
            <consortium name="The Broad Institute Genome Sequencing Center for Infectious Disease"/>
            <person name="Wu L."/>
            <person name="Ma J."/>
        </authorList>
    </citation>
    <scope>NUCLEOTIDE SEQUENCE [LARGE SCALE GENOMIC DNA]</scope>
    <source>
        <strain evidence="11">CGMCC 1.16306</strain>
    </source>
</reference>
<evidence type="ECO:0000256" key="8">
    <source>
        <dbReference type="ARBA" id="ARBA00023136"/>
    </source>
</evidence>
<dbReference type="PANTHER" id="PTHR42982:SF1">
    <property type="entry name" value="SEC-INDEPENDENT PROTEIN TRANSLOCASE PROTEIN TATA"/>
    <property type="match status" value="1"/>
</dbReference>
<comment type="similarity">
    <text evidence="9">Belongs to the TatA/E family.</text>
</comment>
<evidence type="ECO:0000256" key="1">
    <source>
        <dbReference type="ARBA" id="ARBA00004162"/>
    </source>
</evidence>
<proteinExistence type="inferred from homology"/>
<dbReference type="PANTHER" id="PTHR42982">
    <property type="entry name" value="SEC-INDEPENDENT PROTEIN TRANSLOCASE PROTEIN TATA"/>
    <property type="match status" value="1"/>
</dbReference>
<keyword evidence="2 9" id="KW-0813">Transport</keyword>
<dbReference type="NCBIfam" id="TIGR01411">
    <property type="entry name" value="tatAE"/>
    <property type="match status" value="1"/>
</dbReference>
<dbReference type="InterPro" id="IPR003369">
    <property type="entry name" value="TatA/B/E"/>
</dbReference>
<keyword evidence="6 9" id="KW-1133">Transmembrane helix</keyword>
<dbReference type="Proteomes" id="UP001596022">
    <property type="component" value="Unassembled WGS sequence"/>
</dbReference>
<gene>
    <name evidence="9" type="primary">tatA</name>
    <name evidence="10" type="ORF">ACFO4N_08725</name>
</gene>
<dbReference type="EMBL" id="JBHSFW010000003">
    <property type="protein sequence ID" value="MFC4618820.1"/>
    <property type="molecule type" value="Genomic_DNA"/>
</dbReference>
<accession>A0ABV9GQ96</accession>
<evidence type="ECO:0000256" key="3">
    <source>
        <dbReference type="ARBA" id="ARBA00022475"/>
    </source>
</evidence>
<keyword evidence="3 9" id="KW-1003">Cell membrane</keyword>
<evidence type="ECO:0000256" key="6">
    <source>
        <dbReference type="ARBA" id="ARBA00022989"/>
    </source>
</evidence>
<comment type="subcellular location">
    <subcellularLocation>
        <location evidence="1 9">Cell membrane</location>
        <topology evidence="1 9">Single-pass membrane protein</topology>
    </subcellularLocation>
</comment>
<dbReference type="Gene3D" id="1.20.5.3310">
    <property type="match status" value="1"/>
</dbReference>
<evidence type="ECO:0000256" key="9">
    <source>
        <dbReference type="HAMAP-Rule" id="MF_00236"/>
    </source>
</evidence>
<keyword evidence="11" id="KW-1185">Reference proteome</keyword>